<evidence type="ECO:0000313" key="6">
    <source>
        <dbReference type="Proteomes" id="UP001158045"/>
    </source>
</evidence>
<dbReference type="InterPro" id="IPR054828">
    <property type="entry name" value="Vit_B12_bind_prot"/>
</dbReference>
<dbReference type="SUPFAM" id="SSF55383">
    <property type="entry name" value="Copper amine oxidase, domain N"/>
    <property type="match status" value="1"/>
</dbReference>
<dbReference type="CDD" id="cd01143">
    <property type="entry name" value="YvrC"/>
    <property type="match status" value="1"/>
</dbReference>
<organism evidence="5 6">
    <name type="scientific">Fusibacter bizertensis</name>
    <dbReference type="NCBI Taxonomy" id="1488331"/>
    <lineage>
        <taxon>Bacteria</taxon>
        <taxon>Bacillati</taxon>
        <taxon>Bacillota</taxon>
        <taxon>Clostridia</taxon>
        <taxon>Eubacteriales</taxon>
        <taxon>Eubacteriales Family XII. Incertae Sedis</taxon>
        <taxon>Fusibacter</taxon>
    </lineage>
</organism>
<dbReference type="NCBIfam" id="NF038402">
    <property type="entry name" value="TroA_like"/>
    <property type="match status" value="1"/>
</dbReference>
<evidence type="ECO:0000259" key="4">
    <source>
        <dbReference type="PROSITE" id="PS50983"/>
    </source>
</evidence>
<dbReference type="PANTHER" id="PTHR30535:SF34">
    <property type="entry name" value="MOLYBDATE-BINDING PROTEIN MOLA"/>
    <property type="match status" value="1"/>
</dbReference>
<dbReference type="EMBL" id="JARYZI010000009">
    <property type="protein sequence ID" value="MDH8679152.1"/>
    <property type="molecule type" value="Genomic_DNA"/>
</dbReference>
<dbReference type="PROSITE" id="PS50983">
    <property type="entry name" value="FE_B12_PBP"/>
    <property type="match status" value="1"/>
</dbReference>
<feature type="chain" id="PRO_5046902304" evidence="3">
    <location>
        <begin position="31"/>
        <end position="418"/>
    </location>
</feature>
<evidence type="ECO:0000256" key="2">
    <source>
        <dbReference type="ARBA" id="ARBA00022729"/>
    </source>
</evidence>
<dbReference type="Pfam" id="PF01497">
    <property type="entry name" value="Peripla_BP_2"/>
    <property type="match status" value="1"/>
</dbReference>
<comment type="similarity">
    <text evidence="1">Belongs to the bacterial solute-binding protein 8 family.</text>
</comment>
<dbReference type="PANTHER" id="PTHR30535">
    <property type="entry name" value="VITAMIN B12-BINDING PROTEIN"/>
    <property type="match status" value="1"/>
</dbReference>
<dbReference type="Gene3D" id="3.40.50.1980">
    <property type="entry name" value="Nitrogenase molybdenum iron protein domain"/>
    <property type="match status" value="2"/>
</dbReference>
<evidence type="ECO:0000313" key="5">
    <source>
        <dbReference type="EMBL" id="MDH8679152.1"/>
    </source>
</evidence>
<protein>
    <submittedName>
        <fullName evidence="5">Helical backbone metal receptor</fullName>
    </submittedName>
</protein>
<dbReference type="Gene3D" id="3.30.457.10">
    <property type="entry name" value="Copper amine oxidase-like, N-terminal domain"/>
    <property type="match status" value="1"/>
</dbReference>
<dbReference type="InterPro" id="IPR050902">
    <property type="entry name" value="ABC_Transporter_SBP"/>
</dbReference>
<keyword evidence="6" id="KW-1185">Reference proteome</keyword>
<dbReference type="InterPro" id="IPR002491">
    <property type="entry name" value="ABC_transptr_periplasmic_BD"/>
</dbReference>
<keyword evidence="5" id="KW-0675">Receptor</keyword>
<gene>
    <name evidence="5" type="ORF">QE109_13410</name>
</gene>
<dbReference type="InterPro" id="IPR012854">
    <property type="entry name" value="Cu_amine_oxidase-like_N"/>
</dbReference>
<dbReference type="SUPFAM" id="SSF53807">
    <property type="entry name" value="Helical backbone' metal receptor"/>
    <property type="match status" value="1"/>
</dbReference>
<dbReference type="InterPro" id="IPR036582">
    <property type="entry name" value="Mao_N_sf"/>
</dbReference>
<dbReference type="Proteomes" id="UP001158045">
    <property type="component" value="Unassembled WGS sequence"/>
</dbReference>
<name>A0ABT6NFJ9_9FIRM</name>
<sequence>MINKIIKKKMALLLTVIMLFSSVMYSPSFAGTLNKDGVSGKVVTQQIYGRTFISSESLKSYSLKTVITGNNIKISNNSVTFEFTNGSNSVKVNDAKMTIDGEAYIKNNVAYVPLKFIFETLNYTVGYSYSTKEITLKYNGNFVFPITIHDDTASYRFTKPAKRIVSLAPSITEILFAIGAGDMVVGRTKYCNYPEETSKVTVVGTLYEPDLETIIDLEPDTVIAATHMNEDVMTALSKAKISTLTQASPAKINEIYILIEQLGKLTNHTYESRAVISSMKAKEDRVNNIMKQIPTAERKKIYYVVGTGKSEFTAGKQTFIHEILVSAGCVNVATDVDKWSYTLEKLIEKNPDYLIGADYSYKTMKESNNYSSLSAINKNQFVVVNTDVFSIPGPRVMDYSMKTIIEKLYPQFKHQLRF</sequence>
<feature type="domain" description="Fe/B12 periplasmic-binding" evidence="4">
    <location>
        <begin position="163"/>
        <end position="412"/>
    </location>
</feature>
<evidence type="ECO:0000256" key="1">
    <source>
        <dbReference type="ARBA" id="ARBA00008814"/>
    </source>
</evidence>
<evidence type="ECO:0000256" key="3">
    <source>
        <dbReference type="SAM" id="SignalP"/>
    </source>
</evidence>
<reference evidence="5 6" key="1">
    <citation type="submission" date="2023-04" db="EMBL/GenBank/DDBJ databases">
        <title>Fusibacter bizertensis strain WBS, isolated from littoral bottom sediments of the Arctic seas - biochemical and genomic analysis.</title>
        <authorList>
            <person name="Brioukhanov A.L."/>
        </authorList>
    </citation>
    <scope>NUCLEOTIDE SEQUENCE [LARGE SCALE GENOMIC DNA]</scope>
    <source>
        <strain evidence="5 6">WBS</strain>
    </source>
</reference>
<keyword evidence="2 3" id="KW-0732">Signal</keyword>
<dbReference type="Pfam" id="PF07833">
    <property type="entry name" value="Cu_amine_oxidN1"/>
    <property type="match status" value="1"/>
</dbReference>
<feature type="signal peptide" evidence="3">
    <location>
        <begin position="1"/>
        <end position="30"/>
    </location>
</feature>
<accession>A0ABT6NFJ9</accession>
<comment type="caution">
    <text evidence="5">The sequence shown here is derived from an EMBL/GenBank/DDBJ whole genome shotgun (WGS) entry which is preliminary data.</text>
</comment>
<dbReference type="RefSeq" id="WP_281095049.1">
    <property type="nucleotide sequence ID" value="NZ_JARYZI010000009.1"/>
</dbReference>
<proteinExistence type="inferred from homology"/>